<evidence type="ECO:0000313" key="3">
    <source>
        <dbReference type="Proteomes" id="UP000028878"/>
    </source>
</evidence>
<dbReference type="PANTHER" id="PTHR42923:SF17">
    <property type="entry name" value="AMINE OXIDASE DOMAIN-CONTAINING PROTEIN"/>
    <property type="match status" value="1"/>
</dbReference>
<dbReference type="PANTHER" id="PTHR42923">
    <property type="entry name" value="PROTOPORPHYRINOGEN OXIDASE"/>
    <property type="match status" value="1"/>
</dbReference>
<dbReference type="EMBL" id="CCAE010000026">
    <property type="protein sequence ID" value="CDN88594.1"/>
    <property type="molecule type" value="Genomic_DNA"/>
</dbReference>
<organism evidence="2 3">
    <name type="scientific">Hydrogenophaga intermedia</name>
    <dbReference type="NCBI Taxonomy" id="65786"/>
    <lineage>
        <taxon>Bacteria</taxon>
        <taxon>Pseudomonadati</taxon>
        <taxon>Pseudomonadota</taxon>
        <taxon>Betaproteobacteria</taxon>
        <taxon>Burkholderiales</taxon>
        <taxon>Comamonadaceae</taxon>
        <taxon>Hydrogenophaga</taxon>
    </lineage>
</organism>
<dbReference type="Gene3D" id="3.90.660.20">
    <property type="entry name" value="Protoporphyrinogen oxidase, mitochondrial, domain 2"/>
    <property type="match status" value="1"/>
</dbReference>
<dbReference type="Pfam" id="PF01593">
    <property type="entry name" value="Amino_oxidase"/>
    <property type="match status" value="1"/>
</dbReference>
<accession>A0A1L1PIL1</accession>
<name>A0A1L1PIL1_HYDIT</name>
<dbReference type="InterPro" id="IPR050464">
    <property type="entry name" value="Zeta_carotene_desat/Oxidored"/>
</dbReference>
<evidence type="ECO:0000259" key="1">
    <source>
        <dbReference type="Pfam" id="PF01593"/>
    </source>
</evidence>
<evidence type="ECO:0000313" key="2">
    <source>
        <dbReference type="EMBL" id="CDN88594.1"/>
    </source>
</evidence>
<dbReference type="SUPFAM" id="SSF51905">
    <property type="entry name" value="FAD/NAD(P)-binding domain"/>
    <property type="match status" value="1"/>
</dbReference>
<proteinExistence type="predicted"/>
<dbReference type="InterPro" id="IPR002937">
    <property type="entry name" value="Amino_oxidase"/>
</dbReference>
<dbReference type="RefSeq" id="WP_009520219.1">
    <property type="nucleotide sequence ID" value="NZ_CCAE010000026.1"/>
</dbReference>
<reference evidence="3" key="2">
    <citation type="submission" date="2014-11" db="EMBL/GenBank/DDBJ databases">
        <title>Draft genome sequence of Hydrogenophaga intermedia S1.</title>
        <authorList>
            <person name="Gan H.M."/>
            <person name="Chew T.H."/>
            <person name="Stolz A."/>
        </authorList>
    </citation>
    <scope>NUCLEOTIDE SEQUENCE [LARGE SCALE GENOMIC DNA]</scope>
    <source>
        <strain evidence="3">S1</strain>
    </source>
</reference>
<sequence length="451" mass="48281">MTPSATPARRHQVRVAIVGSGIAGLAAAHTLQGLADVTLFEADDVFGGHTRTLDVALPDASGAPLNVGLDAGFLVLDERTSPNLLALFTQLGVPLAASDGSFSVQVRGTGLAWGSANLAGVFSQRRHLASPRFWRMLADARRFKHACAVLTRQHAETGPDTPLLQPLGDYLREHHFSSGFRDDCLLPLLTGFWGCSPDEVLLAPLLAASRFLRQHTPLRVGGRSRWFTVMGGARPFVQAIVAGIGDARRSTPVHHVARDAQGVRIVTGSQVERFDAVVLACHADQALGLLGEEAGEEERATLGAIRFQPRRAVLHTDTSVLPAARDAWAAWNCEPGGLHCLLNRTQPLPVAQPVLVSFGTPRAIAPERVLGTFDLAHPVFDLAAIRAQAQLPALQGGHHTWYAGAWCGDGFHEDGLKAGLHAARALIDRFDLVPRISDQRALRQALPGVLA</sequence>
<gene>
    <name evidence="2" type="ORF">BN948_03029</name>
</gene>
<keyword evidence="3" id="KW-1185">Reference proteome</keyword>
<feature type="domain" description="Amine oxidase" evidence="1">
    <location>
        <begin position="22"/>
        <end position="287"/>
    </location>
</feature>
<dbReference type="Gene3D" id="3.50.50.60">
    <property type="entry name" value="FAD/NAD(P)-binding domain"/>
    <property type="match status" value="1"/>
</dbReference>
<dbReference type="Gene3D" id="1.10.3110.10">
    <property type="entry name" value="protoporphyrinogen ix oxidase, domain 3"/>
    <property type="match status" value="1"/>
</dbReference>
<dbReference type="GO" id="GO:0016491">
    <property type="term" value="F:oxidoreductase activity"/>
    <property type="evidence" value="ECO:0007669"/>
    <property type="project" value="InterPro"/>
</dbReference>
<dbReference type="AlphaFoldDB" id="A0A1L1PIL1"/>
<dbReference type="InterPro" id="IPR036188">
    <property type="entry name" value="FAD/NAD-bd_sf"/>
</dbReference>
<protein>
    <submittedName>
        <fullName evidence="2">Amine oxidase</fullName>
    </submittedName>
</protein>
<reference evidence="3" key="1">
    <citation type="submission" date="2014-02" db="EMBL/GenBank/DDBJ databases">
        <authorList>
            <person name="Gan H."/>
        </authorList>
    </citation>
    <scope>NUCLEOTIDE SEQUENCE [LARGE SCALE GENOMIC DNA]</scope>
    <source>
        <strain evidence="3">S1</strain>
    </source>
</reference>
<dbReference type="Proteomes" id="UP000028878">
    <property type="component" value="Unassembled WGS sequence"/>
</dbReference>